<accession>A0A7X8YI37</accession>
<dbReference type="AlphaFoldDB" id="A0A7X8YI37"/>
<evidence type="ECO:0000313" key="2">
    <source>
        <dbReference type="Proteomes" id="UP000535589"/>
    </source>
</evidence>
<sequence>MNRLQKLQQDLQATTRAKEVTNVHLANITGFSRPSISEAIRSGKINNRMNRVLDLVDLVTEAYHITSLWELAEPNQGATQIDMRSWVSKKLDKHLSACRVLEENQLDIVDVYGRPETPDWLPLQLQDVADKLSDEQLREVVQIGEISQQGAIGAFKELLKKSSEIDGKEEEEKPKAYYGFASPLALNMIKSDIKNGYISEDYSALINQLKSMFGEKGHYEFKEVRAALVALECPEMVEKAHDSVSFKESNLAQLKELCDLHLSESILLQEQRHIIAEKLIEACTQLNIVGVDQGSEILLPLGKLIVDCENPTSLMNIRLARWAVSDFDAMRSWLPEEAA</sequence>
<dbReference type="Proteomes" id="UP000535589">
    <property type="component" value="Unassembled WGS sequence"/>
</dbReference>
<dbReference type="EMBL" id="JABAIK010000028">
    <property type="protein sequence ID" value="NLS14768.1"/>
    <property type="molecule type" value="Genomic_DNA"/>
</dbReference>
<name>A0A7X8YI37_9VIBR</name>
<gene>
    <name evidence="1" type="ORF">HGP28_18065</name>
</gene>
<proteinExistence type="predicted"/>
<organism evidence="1 2">
    <name type="scientific">Vibrio agarilyticus</name>
    <dbReference type="NCBI Taxonomy" id="2726741"/>
    <lineage>
        <taxon>Bacteria</taxon>
        <taxon>Pseudomonadati</taxon>
        <taxon>Pseudomonadota</taxon>
        <taxon>Gammaproteobacteria</taxon>
        <taxon>Vibrionales</taxon>
        <taxon>Vibrionaceae</taxon>
        <taxon>Vibrio</taxon>
    </lineage>
</organism>
<dbReference type="RefSeq" id="WP_168837845.1">
    <property type="nucleotide sequence ID" value="NZ_JABAIK010000028.1"/>
</dbReference>
<protein>
    <submittedName>
        <fullName evidence="1">Uncharacterized protein</fullName>
    </submittedName>
</protein>
<comment type="caution">
    <text evidence="1">The sequence shown here is derived from an EMBL/GenBank/DDBJ whole genome shotgun (WGS) entry which is preliminary data.</text>
</comment>
<evidence type="ECO:0000313" key="1">
    <source>
        <dbReference type="EMBL" id="NLS14768.1"/>
    </source>
</evidence>
<reference evidence="1 2" key="1">
    <citation type="submission" date="2020-04" db="EMBL/GenBank/DDBJ databases">
        <title>Vibrio sp. SM6, a novel species isolated from seawater.</title>
        <authorList>
            <person name="Wang X."/>
        </authorList>
    </citation>
    <scope>NUCLEOTIDE SEQUENCE [LARGE SCALE GENOMIC DNA]</scope>
    <source>
        <strain evidence="1 2">SM6</strain>
    </source>
</reference>
<keyword evidence="2" id="KW-1185">Reference proteome</keyword>